<feature type="transmembrane region" description="Helical" evidence="1">
    <location>
        <begin position="539"/>
        <end position="563"/>
    </location>
</feature>
<evidence type="ECO:0008006" key="4">
    <source>
        <dbReference type="Google" id="ProtNLM"/>
    </source>
</evidence>
<organism evidence="2 3">
    <name type="scientific">Candidatus Desantisbacteria bacterium CG07_land_8_20_14_0_80_39_15</name>
    <dbReference type="NCBI Taxonomy" id="1974549"/>
    <lineage>
        <taxon>Bacteria</taxon>
        <taxon>Candidatus Desantisiibacteriota</taxon>
    </lineage>
</organism>
<gene>
    <name evidence="2" type="ORF">COS91_06100</name>
</gene>
<dbReference type="Gene3D" id="3.40.50.150">
    <property type="entry name" value="Vaccinia Virus protein VP39"/>
    <property type="match status" value="1"/>
</dbReference>
<feature type="transmembrane region" description="Helical" evidence="1">
    <location>
        <begin position="597"/>
        <end position="616"/>
    </location>
</feature>
<feature type="transmembrane region" description="Helical" evidence="1">
    <location>
        <begin position="569"/>
        <end position="590"/>
    </location>
</feature>
<feature type="transmembrane region" description="Helical" evidence="1">
    <location>
        <begin position="664"/>
        <end position="686"/>
    </location>
</feature>
<feature type="transmembrane region" description="Helical" evidence="1">
    <location>
        <begin position="99"/>
        <end position="118"/>
    </location>
</feature>
<evidence type="ECO:0000313" key="2">
    <source>
        <dbReference type="EMBL" id="PIU51127.1"/>
    </source>
</evidence>
<feature type="transmembrane region" description="Helical" evidence="1">
    <location>
        <begin position="504"/>
        <end position="527"/>
    </location>
</feature>
<feature type="transmembrane region" description="Helical" evidence="1">
    <location>
        <begin position="7"/>
        <end position="25"/>
    </location>
</feature>
<feature type="transmembrane region" description="Helical" evidence="1">
    <location>
        <begin position="692"/>
        <end position="711"/>
    </location>
</feature>
<dbReference type="Proteomes" id="UP000229227">
    <property type="component" value="Unassembled WGS sequence"/>
</dbReference>
<feature type="transmembrane region" description="Helical" evidence="1">
    <location>
        <begin position="628"/>
        <end position="652"/>
    </location>
</feature>
<keyword evidence="1" id="KW-1133">Transmembrane helix</keyword>
<feature type="transmembrane region" description="Helical" evidence="1">
    <location>
        <begin position="37"/>
        <end position="65"/>
    </location>
</feature>
<sequence length="723" mass="81798">MFLILPILFSISVAISYFVINFVPFDSYRIAWERVQILYLGMYYLALSLPFFFCGLCVGLAIVSFPEDVNKLYFLNLTGSASGCLIAIPLLSFFTPPQIILIIYLAGIVSAIIIAFCGKYKFHRYISFFLLIPAIYLIFAPAPTLKTLRMSPYKDLSILKHYPGAKILDSKFNAFSQIDIIQAPGIKYAPGLSPAYKKPAPEQLGITIDGTNLSGIINKIPAQEFPHSLATALPYEIMQRKNILILEPCTGIDVLVGLASNPESITIVENNSLLSNLIKKYSEVYKAPSVSLILKHPRSAIKRLKKKFNLIQISLSDPFNANFAASFSLNENYIYTTEALSDYFNCLSPDGMLAIHRWIQFPPSEELKTLLAICSSIPQPHRKILAIRTWRTCLILVKKTDLTTAEIQKAKQFCSKNKFDFIYFPKITQKETALYTVFKEDPYYKGFKELLLGNREKFCEDYKYDIRPATDNRPFFFHYFKWRNVPLILKTLGKTMQPFGGGGYLVLFILLAFAIIIGAIFILLPLKIIKQEIKINQKFLLYFLLLGIGFLFVEIPLISKFILLLGLPVYAFTVVAFSILFFSGLGSLLSARWNMKLRIYSILILGVALFILNPLISFSLDFLLSQSLFIRAFLSIILLAPFAFLMGIPFPSAIKIINEQNPSFIPWAWAINGYTSVVASILATILSVSFGFNWTLFCAAIAYILAFLIICDEKEQIYSRPYC</sequence>
<dbReference type="SUPFAM" id="SSF53335">
    <property type="entry name" value="S-adenosyl-L-methionine-dependent methyltransferases"/>
    <property type="match status" value="1"/>
</dbReference>
<evidence type="ECO:0000256" key="1">
    <source>
        <dbReference type="SAM" id="Phobius"/>
    </source>
</evidence>
<comment type="caution">
    <text evidence="2">The sequence shown here is derived from an EMBL/GenBank/DDBJ whole genome shotgun (WGS) entry which is preliminary data.</text>
</comment>
<feature type="transmembrane region" description="Helical" evidence="1">
    <location>
        <begin position="72"/>
        <end position="93"/>
    </location>
</feature>
<evidence type="ECO:0000313" key="3">
    <source>
        <dbReference type="Proteomes" id="UP000229227"/>
    </source>
</evidence>
<protein>
    <recommendedName>
        <fullName evidence="4">Spermidine synthase</fullName>
    </recommendedName>
</protein>
<dbReference type="AlphaFoldDB" id="A0A2M6ZFG3"/>
<reference evidence="3" key="1">
    <citation type="submission" date="2017-09" db="EMBL/GenBank/DDBJ databases">
        <title>Depth-based differentiation of microbial function through sediment-hosted aquifers and enrichment of novel symbionts in the deep terrestrial subsurface.</title>
        <authorList>
            <person name="Probst A.J."/>
            <person name="Ladd B."/>
            <person name="Jarett J.K."/>
            <person name="Geller-Mcgrath D.E."/>
            <person name="Sieber C.M.K."/>
            <person name="Emerson J.B."/>
            <person name="Anantharaman K."/>
            <person name="Thomas B.C."/>
            <person name="Malmstrom R."/>
            <person name="Stieglmeier M."/>
            <person name="Klingl A."/>
            <person name="Woyke T."/>
            <person name="Ryan C.M."/>
            <person name="Banfield J.F."/>
        </authorList>
    </citation>
    <scope>NUCLEOTIDE SEQUENCE [LARGE SCALE GENOMIC DNA]</scope>
</reference>
<name>A0A2M6ZFG3_9BACT</name>
<accession>A0A2M6ZFG3</accession>
<feature type="transmembrane region" description="Helical" evidence="1">
    <location>
        <begin position="125"/>
        <end position="142"/>
    </location>
</feature>
<dbReference type="EMBL" id="PEWN01000099">
    <property type="protein sequence ID" value="PIU51127.1"/>
    <property type="molecule type" value="Genomic_DNA"/>
</dbReference>
<proteinExistence type="predicted"/>
<keyword evidence="1" id="KW-0812">Transmembrane</keyword>
<keyword evidence="1" id="KW-0472">Membrane</keyword>
<dbReference type="InterPro" id="IPR029063">
    <property type="entry name" value="SAM-dependent_MTases_sf"/>
</dbReference>